<keyword evidence="2" id="KW-1133">Transmembrane helix</keyword>
<feature type="region of interest" description="Disordered" evidence="1">
    <location>
        <begin position="230"/>
        <end position="290"/>
    </location>
</feature>
<evidence type="ECO:0000256" key="2">
    <source>
        <dbReference type="SAM" id="Phobius"/>
    </source>
</evidence>
<keyword evidence="2" id="KW-0472">Membrane</keyword>
<protein>
    <submittedName>
        <fullName evidence="3">Uncharacterized protein</fullName>
    </submittedName>
</protein>
<proteinExistence type="predicted"/>
<dbReference type="EMBL" id="JAUESC010000386">
    <property type="protein sequence ID" value="KAK0576819.1"/>
    <property type="molecule type" value="Genomic_DNA"/>
</dbReference>
<comment type="caution">
    <text evidence="3">The sequence shown here is derived from an EMBL/GenBank/DDBJ whole genome shotgun (WGS) entry which is preliminary data.</text>
</comment>
<feature type="transmembrane region" description="Helical" evidence="2">
    <location>
        <begin position="130"/>
        <end position="150"/>
    </location>
</feature>
<evidence type="ECO:0000256" key="1">
    <source>
        <dbReference type="SAM" id="MobiDB-lite"/>
    </source>
</evidence>
<keyword evidence="4" id="KW-1185">Reference proteome</keyword>
<sequence length="587" mass="67392">MTCLNYDRTHSIYHSFQKSLDGDVSTLWRLKVLSGCHLSFLCLAGARLIYETRPLCLPACSPRHSPRPSIFPLYCASPRVSFVLKSMCRLYMLVMISSLIPFSSIFSLLSSSISACSSKEVSSVPLDPLFSVWFTSPFLLTPAIFEFTCFNPQIFPRRLFLLRSAPSSFFTSSRLVFMDSGARYRLFTVGMIAIERNDAFTASVVHRLLDEPRFDQPRYTDVDISGLFPERPATSEVPPASEIPSASASSSPPYSYQPEAWSDSSACTDIRPSRRPGKRMTTRKVYKDSHSRESRVAAQRIIEDDIEEEHRAARIPFSPERICVYDVEPNVVGPDEIMRYMRRFDLDSNEVSLIPAEGRAAWNPPPGHVAIYGSMLTCGVTLPLQPFITWFLAEARLAPAQLTPNSYRILMCMWHMWHRMKRPPPTPREVRHFYSLRPVGKTGVYFLQSNQPEFWIPKDVVVKGCVEPTTDEKMKGFVWGFPTSNKFWKNSWFFVGKDWGQSISFDLDGTQMTCRVPRYFCTPQWNHLTSAFTDEELKTLARAAVRPLEKRGKPYLYREGKMIKARLFPQISACRRRRKFTCMHFYL</sequence>
<feature type="compositionally biased region" description="Low complexity" evidence="1">
    <location>
        <begin position="235"/>
        <end position="260"/>
    </location>
</feature>
<keyword evidence="2" id="KW-0812">Transmembrane</keyword>
<accession>A0AA39V2K9</accession>
<evidence type="ECO:0000313" key="4">
    <source>
        <dbReference type="Proteomes" id="UP001168877"/>
    </source>
</evidence>
<feature type="transmembrane region" description="Helical" evidence="2">
    <location>
        <begin position="90"/>
        <end position="110"/>
    </location>
</feature>
<name>A0AA39V2K9_ACESA</name>
<gene>
    <name evidence="3" type="ORF">LWI29_023818</name>
</gene>
<dbReference type="Proteomes" id="UP001168877">
    <property type="component" value="Unassembled WGS sequence"/>
</dbReference>
<dbReference type="AlphaFoldDB" id="A0AA39V2K9"/>
<feature type="compositionally biased region" description="Basic residues" evidence="1">
    <location>
        <begin position="273"/>
        <end position="284"/>
    </location>
</feature>
<organism evidence="3 4">
    <name type="scientific">Acer saccharum</name>
    <name type="common">Sugar maple</name>
    <dbReference type="NCBI Taxonomy" id="4024"/>
    <lineage>
        <taxon>Eukaryota</taxon>
        <taxon>Viridiplantae</taxon>
        <taxon>Streptophyta</taxon>
        <taxon>Embryophyta</taxon>
        <taxon>Tracheophyta</taxon>
        <taxon>Spermatophyta</taxon>
        <taxon>Magnoliopsida</taxon>
        <taxon>eudicotyledons</taxon>
        <taxon>Gunneridae</taxon>
        <taxon>Pentapetalae</taxon>
        <taxon>rosids</taxon>
        <taxon>malvids</taxon>
        <taxon>Sapindales</taxon>
        <taxon>Sapindaceae</taxon>
        <taxon>Hippocastanoideae</taxon>
        <taxon>Acereae</taxon>
        <taxon>Acer</taxon>
    </lineage>
</organism>
<evidence type="ECO:0000313" key="3">
    <source>
        <dbReference type="EMBL" id="KAK0576819.1"/>
    </source>
</evidence>
<reference evidence="3" key="1">
    <citation type="journal article" date="2022" name="Plant J.">
        <title>Strategies of tolerance reflected in two North American maple genomes.</title>
        <authorList>
            <person name="McEvoy S.L."/>
            <person name="Sezen U.U."/>
            <person name="Trouern-Trend A."/>
            <person name="McMahon S.M."/>
            <person name="Schaberg P.G."/>
            <person name="Yang J."/>
            <person name="Wegrzyn J.L."/>
            <person name="Swenson N.G."/>
        </authorList>
    </citation>
    <scope>NUCLEOTIDE SEQUENCE</scope>
    <source>
        <strain evidence="3">NS2018</strain>
    </source>
</reference>
<reference evidence="3" key="2">
    <citation type="submission" date="2023-06" db="EMBL/GenBank/DDBJ databases">
        <authorList>
            <person name="Swenson N.G."/>
            <person name="Wegrzyn J.L."/>
            <person name="Mcevoy S.L."/>
        </authorList>
    </citation>
    <scope>NUCLEOTIDE SEQUENCE</scope>
    <source>
        <strain evidence="3">NS2018</strain>
        <tissue evidence="3">Leaf</tissue>
    </source>
</reference>